<dbReference type="InterPro" id="IPR011055">
    <property type="entry name" value="Dup_hybrid_motif"/>
</dbReference>
<protein>
    <submittedName>
        <fullName evidence="2">Murein DD-endopeptidase MepM</fullName>
        <ecNumber evidence="2">3.4.24.-</ecNumber>
    </submittedName>
</protein>
<dbReference type="AlphaFoldDB" id="A0A654LVQ9"/>
<dbReference type="PANTHER" id="PTHR21666">
    <property type="entry name" value="PEPTIDASE-RELATED"/>
    <property type="match status" value="1"/>
</dbReference>
<gene>
    <name evidence="2" type="primary">mepM_1</name>
    <name evidence="2" type="ORF">NMY3_01080</name>
</gene>
<keyword evidence="2" id="KW-0378">Hydrolase</keyword>
<evidence type="ECO:0000313" key="2">
    <source>
        <dbReference type="EMBL" id="ALI35285.1"/>
    </source>
</evidence>
<dbReference type="InterPro" id="IPR050570">
    <property type="entry name" value="Cell_wall_metabolism_enzyme"/>
</dbReference>
<keyword evidence="3" id="KW-1185">Reference proteome</keyword>
<dbReference type="Proteomes" id="UP000058925">
    <property type="component" value="Chromosome"/>
</dbReference>
<dbReference type="InterPro" id="IPR016047">
    <property type="entry name" value="M23ase_b-sheet_dom"/>
</dbReference>
<organism evidence="2 3">
    <name type="scientific">Candidatus Nitrosocosmicus oleophilus</name>
    <dbReference type="NCBI Taxonomy" id="1353260"/>
    <lineage>
        <taxon>Archaea</taxon>
        <taxon>Nitrososphaerota</taxon>
        <taxon>Nitrososphaeria</taxon>
        <taxon>Nitrososphaerales</taxon>
        <taxon>Nitrososphaeraceae</taxon>
        <taxon>Candidatus Nitrosocosmicus</taxon>
    </lineage>
</organism>
<dbReference type="EMBL" id="CP012850">
    <property type="protein sequence ID" value="ALI35285.1"/>
    <property type="molecule type" value="Genomic_DNA"/>
</dbReference>
<dbReference type="Pfam" id="PF01551">
    <property type="entry name" value="Peptidase_M23"/>
    <property type="match status" value="1"/>
</dbReference>
<dbReference type="GO" id="GO:0004222">
    <property type="term" value="F:metalloendopeptidase activity"/>
    <property type="evidence" value="ECO:0007669"/>
    <property type="project" value="TreeGrafter"/>
</dbReference>
<dbReference type="CDD" id="cd12797">
    <property type="entry name" value="M23_peptidase"/>
    <property type="match status" value="1"/>
</dbReference>
<dbReference type="Gene3D" id="2.70.70.10">
    <property type="entry name" value="Glucose Permease (Domain IIA)"/>
    <property type="match status" value="1"/>
</dbReference>
<proteinExistence type="predicted"/>
<name>A0A654LVQ9_9ARCH</name>
<feature type="domain" description="M23ase beta-sheet core" evidence="1">
    <location>
        <begin position="33"/>
        <end position="130"/>
    </location>
</feature>
<evidence type="ECO:0000313" key="3">
    <source>
        <dbReference type="Proteomes" id="UP000058925"/>
    </source>
</evidence>
<dbReference type="EC" id="3.4.24.-" evidence="2"/>
<sequence>MMTKNKYVVPIPMEMLQRIDRSSSPAHIGKLRNAVDFVTPIGTPVLAAAEGIVTQINDDFYVGGPDASYWFFTNFITIRHSNGEFSRYDHLDYQSSKVKLNQKVLAGDEISKVGMTGYTYIPHLHFQVYVYTGYNIWTDFETIEIKDFKNIL</sequence>
<dbReference type="PANTHER" id="PTHR21666:SF270">
    <property type="entry name" value="MUREIN HYDROLASE ACTIVATOR ENVC"/>
    <property type="match status" value="1"/>
</dbReference>
<reference evidence="3" key="1">
    <citation type="submission" date="2015-10" db="EMBL/GenBank/DDBJ databases">
        <title>Niche specialization of a soil ammonia-oxidizing archaeon, Candidatus Nitrosocosmicus oleophilus.</title>
        <authorList>
            <person name="Jung M.-Y."/>
            <person name="Rhee S.-K."/>
        </authorList>
    </citation>
    <scope>NUCLEOTIDE SEQUENCE [LARGE SCALE GENOMIC DNA]</scope>
    <source>
        <strain evidence="3">MY3</strain>
    </source>
</reference>
<accession>A0A654LVQ9</accession>
<dbReference type="SUPFAM" id="SSF51261">
    <property type="entry name" value="Duplicated hybrid motif"/>
    <property type="match status" value="1"/>
</dbReference>
<evidence type="ECO:0000259" key="1">
    <source>
        <dbReference type="Pfam" id="PF01551"/>
    </source>
</evidence>
<dbReference type="KEGG" id="taa:NMY3_01080"/>